<protein>
    <recommendedName>
        <fullName evidence="4">Integral membrane protein</fullName>
    </recommendedName>
</protein>
<comment type="caution">
    <text evidence="2">The sequence shown here is derived from an EMBL/GenBank/DDBJ whole genome shotgun (WGS) entry which is preliminary data.</text>
</comment>
<reference evidence="2" key="1">
    <citation type="submission" date="2016-12" db="EMBL/GenBank/DDBJ databases">
        <title>The genomes of Aspergillus section Nigri reveals drivers in fungal speciation.</title>
        <authorList>
            <consortium name="DOE Joint Genome Institute"/>
            <person name="Vesth T.C."/>
            <person name="Nybo J."/>
            <person name="Theobald S."/>
            <person name="Brandl J."/>
            <person name="Frisvad J.C."/>
            <person name="Nielsen K.F."/>
            <person name="Lyhne E.K."/>
            <person name="Kogle M.E."/>
            <person name="Kuo A."/>
            <person name="Riley R."/>
            <person name="Clum A."/>
            <person name="Nolan M."/>
            <person name="Lipzen A."/>
            <person name="Salamov A."/>
            <person name="Henrissat B."/>
            <person name="Wiebenga A."/>
            <person name="De vries R.P."/>
            <person name="Grigoriev I.V."/>
            <person name="Mortensen U.H."/>
            <person name="Andersen M.R."/>
            <person name="Baker S.E."/>
        </authorList>
    </citation>
    <scope>NUCLEOTIDE SEQUENCE</scope>
    <source>
        <strain evidence="2">IBT 28561</strain>
    </source>
</reference>
<keyword evidence="3" id="KW-1185">Reference proteome</keyword>
<feature type="transmembrane region" description="Helical" evidence="1">
    <location>
        <begin position="31"/>
        <end position="52"/>
    </location>
</feature>
<organism evidence="2 3">
    <name type="scientific">Aspergillus campestris (strain IBT 28561)</name>
    <dbReference type="NCBI Taxonomy" id="1392248"/>
    <lineage>
        <taxon>Eukaryota</taxon>
        <taxon>Fungi</taxon>
        <taxon>Dikarya</taxon>
        <taxon>Ascomycota</taxon>
        <taxon>Pezizomycotina</taxon>
        <taxon>Eurotiomycetes</taxon>
        <taxon>Eurotiomycetidae</taxon>
        <taxon>Eurotiales</taxon>
        <taxon>Aspergillaceae</taxon>
        <taxon>Aspergillus</taxon>
        <taxon>Aspergillus subgen. Circumdati</taxon>
    </lineage>
</organism>
<evidence type="ECO:0008006" key="4">
    <source>
        <dbReference type="Google" id="ProtNLM"/>
    </source>
</evidence>
<sequence>MFNSIPLQTRSSGPYVPPTATIGGMPSVTTDIPICAVLIALYVGFAATNMTIFQVNRRRRHKFILSGLLFGFCMTRITTLVLRIALATRQHNVRLSIAANILVNAGTLLVYIINLILAQRILRAKQPRVGWHPVTRIGTITQYALIADALGLVITATVVSAYTLNTDTQRQWRDVQLAAMTYLLVFTCLPLLHILLAVILPPSRQAESFGQGGVPPKVAIVTISSCLGVLIAGFKVGVNWSPPRPKIDPAWYHSKASFYVFSFALEILILCVLTFSRIDKRFHIPNGSTRPGDYSGERKISEKAHPSVADSMAETVSRSTVRPTKMFNTLLFITGPFS</sequence>
<feature type="transmembrane region" description="Helical" evidence="1">
    <location>
        <begin position="256"/>
        <end position="275"/>
    </location>
</feature>
<accession>A0A2I1D2L0</accession>
<name>A0A2I1D2L0_ASPC2</name>
<feature type="transmembrane region" description="Helical" evidence="1">
    <location>
        <begin position="97"/>
        <end position="122"/>
    </location>
</feature>
<dbReference type="Proteomes" id="UP000234254">
    <property type="component" value="Unassembled WGS sequence"/>
</dbReference>
<feature type="transmembrane region" description="Helical" evidence="1">
    <location>
        <begin position="64"/>
        <end position="85"/>
    </location>
</feature>
<dbReference type="EMBL" id="MSFM01000006">
    <property type="protein sequence ID" value="PKY04123.1"/>
    <property type="molecule type" value="Genomic_DNA"/>
</dbReference>
<dbReference type="OrthoDB" id="3357002at2759"/>
<dbReference type="AlphaFoldDB" id="A0A2I1D2L0"/>
<gene>
    <name evidence="2" type="ORF">P168DRAFT_310792</name>
</gene>
<dbReference type="PANTHER" id="PTHR35184:SF1">
    <property type="entry name" value="INTEGRAL MEMBRANE PROTEIN"/>
    <property type="match status" value="1"/>
</dbReference>
<keyword evidence="1" id="KW-0812">Transmembrane</keyword>
<dbReference type="RefSeq" id="XP_024692717.1">
    <property type="nucleotide sequence ID" value="XM_024839427.1"/>
</dbReference>
<dbReference type="GeneID" id="36546951"/>
<feature type="transmembrane region" description="Helical" evidence="1">
    <location>
        <begin position="218"/>
        <end position="236"/>
    </location>
</feature>
<evidence type="ECO:0000256" key="1">
    <source>
        <dbReference type="SAM" id="Phobius"/>
    </source>
</evidence>
<feature type="transmembrane region" description="Helical" evidence="1">
    <location>
        <begin position="143"/>
        <end position="164"/>
    </location>
</feature>
<evidence type="ECO:0000313" key="2">
    <source>
        <dbReference type="EMBL" id="PKY04123.1"/>
    </source>
</evidence>
<feature type="transmembrane region" description="Helical" evidence="1">
    <location>
        <begin position="176"/>
        <end position="198"/>
    </location>
</feature>
<proteinExistence type="predicted"/>
<dbReference type="VEuPathDB" id="FungiDB:P168DRAFT_310792"/>
<keyword evidence="1" id="KW-0472">Membrane</keyword>
<evidence type="ECO:0000313" key="3">
    <source>
        <dbReference type="Proteomes" id="UP000234254"/>
    </source>
</evidence>
<keyword evidence="1" id="KW-1133">Transmembrane helix</keyword>
<dbReference type="PANTHER" id="PTHR35184">
    <property type="entry name" value="YALI0C10208P"/>
    <property type="match status" value="1"/>
</dbReference>